<proteinExistence type="predicted"/>
<sequence length="268" mass="28712">MRDLAAGVGYLGKGQRWVAQHGRWWGFGLIPALIALVLYAAVLTVFAFWTDDIAAWATPFADDWGSPWQGLLRGIFVALLFGGGLLLAVLTFTAVTLLIGDPFYESLSEKVEQSEGDCPDGPDRSLWAEIWIALKDSVYVLLRAAAFGLLFFLLGFLPVIGQTVIPAIGFCVSGFFLAVELTSVAMQRRGIPVRERLRLLRTRKGLAVGFGTPLVLLFLVPFIAVVLMPGAVAGATLLVRDLMEEPVPNSGTAGGAGEVPAPHPGFTA</sequence>
<evidence type="ECO:0000256" key="2">
    <source>
        <dbReference type="ARBA" id="ARBA00022448"/>
    </source>
</evidence>
<dbReference type="Proteomes" id="UP001596139">
    <property type="component" value="Unassembled WGS sequence"/>
</dbReference>
<evidence type="ECO:0000256" key="8">
    <source>
        <dbReference type="ARBA" id="ARBA00023032"/>
    </source>
</evidence>
<keyword evidence="9 11" id="KW-0472">Membrane</keyword>
<evidence type="ECO:0000256" key="11">
    <source>
        <dbReference type="SAM" id="Phobius"/>
    </source>
</evidence>
<feature type="transmembrane region" description="Helical" evidence="11">
    <location>
        <begin position="206"/>
        <end position="239"/>
    </location>
</feature>
<keyword evidence="8" id="KW-0764">Sulfate transport</keyword>
<evidence type="ECO:0000256" key="7">
    <source>
        <dbReference type="ARBA" id="ARBA00022989"/>
    </source>
</evidence>
<accession>A0ABW1MM55</accession>
<dbReference type="InterPro" id="IPR059112">
    <property type="entry name" value="CysZ/EI24"/>
</dbReference>
<evidence type="ECO:0000313" key="13">
    <source>
        <dbReference type="Proteomes" id="UP001596139"/>
    </source>
</evidence>
<feature type="transmembrane region" description="Helical" evidence="11">
    <location>
        <begin position="24"/>
        <end position="50"/>
    </location>
</feature>
<dbReference type="Pfam" id="PF07264">
    <property type="entry name" value="EI24"/>
    <property type="match status" value="1"/>
</dbReference>
<name>A0ABW1MM55_9ACTN</name>
<dbReference type="RefSeq" id="WP_037801109.1">
    <property type="nucleotide sequence ID" value="NZ_JBHSPX010000005.1"/>
</dbReference>
<protein>
    <submittedName>
        <fullName evidence="12">EI24 domain-containing protein</fullName>
    </submittedName>
</protein>
<evidence type="ECO:0000256" key="3">
    <source>
        <dbReference type="ARBA" id="ARBA00022475"/>
    </source>
</evidence>
<dbReference type="InterPro" id="IPR050480">
    <property type="entry name" value="CysZ-like"/>
</dbReference>
<evidence type="ECO:0000256" key="5">
    <source>
        <dbReference type="ARBA" id="ARBA00022605"/>
    </source>
</evidence>
<keyword evidence="6 11" id="KW-0812">Transmembrane</keyword>
<feature type="transmembrane region" description="Helical" evidence="11">
    <location>
        <begin position="167"/>
        <end position="186"/>
    </location>
</feature>
<evidence type="ECO:0000256" key="6">
    <source>
        <dbReference type="ARBA" id="ARBA00022692"/>
    </source>
</evidence>
<evidence type="ECO:0000256" key="4">
    <source>
        <dbReference type="ARBA" id="ARBA00022519"/>
    </source>
</evidence>
<keyword evidence="4" id="KW-0997">Cell inner membrane</keyword>
<keyword evidence="13" id="KW-1185">Reference proteome</keyword>
<keyword evidence="3" id="KW-1003">Cell membrane</keyword>
<comment type="caution">
    <text evidence="12">The sequence shown here is derived from an EMBL/GenBank/DDBJ whole genome shotgun (WGS) entry which is preliminary data.</text>
</comment>
<keyword evidence="7 11" id="KW-1133">Transmembrane helix</keyword>
<feature type="region of interest" description="Disordered" evidence="10">
    <location>
        <begin position="249"/>
        <end position="268"/>
    </location>
</feature>
<dbReference type="PANTHER" id="PTHR37468">
    <property type="entry name" value="SULFATE TRANSPORTER CYSZ"/>
    <property type="match status" value="1"/>
</dbReference>
<evidence type="ECO:0000256" key="9">
    <source>
        <dbReference type="ARBA" id="ARBA00023136"/>
    </source>
</evidence>
<organism evidence="12 13">
    <name type="scientific">Streptomyces ochraceiscleroticus</name>
    <dbReference type="NCBI Taxonomy" id="47761"/>
    <lineage>
        <taxon>Bacteria</taxon>
        <taxon>Bacillati</taxon>
        <taxon>Actinomycetota</taxon>
        <taxon>Actinomycetes</taxon>
        <taxon>Kitasatosporales</taxon>
        <taxon>Streptomycetaceae</taxon>
        <taxon>Streptomyces</taxon>
    </lineage>
</organism>
<feature type="transmembrane region" description="Helical" evidence="11">
    <location>
        <begin position="70"/>
        <end position="100"/>
    </location>
</feature>
<feature type="transmembrane region" description="Helical" evidence="11">
    <location>
        <begin position="140"/>
        <end position="161"/>
    </location>
</feature>
<gene>
    <name evidence="12" type="ORF">ACFP4F_18460</name>
</gene>
<evidence type="ECO:0000256" key="1">
    <source>
        <dbReference type="ARBA" id="ARBA00004141"/>
    </source>
</evidence>
<comment type="subcellular location">
    <subcellularLocation>
        <location evidence="1">Membrane</location>
        <topology evidence="1">Multi-pass membrane protein</topology>
    </subcellularLocation>
</comment>
<evidence type="ECO:0000256" key="10">
    <source>
        <dbReference type="SAM" id="MobiDB-lite"/>
    </source>
</evidence>
<keyword evidence="5" id="KW-0028">Amino-acid biosynthesis</keyword>
<reference evidence="13" key="1">
    <citation type="journal article" date="2019" name="Int. J. Syst. Evol. Microbiol.">
        <title>The Global Catalogue of Microorganisms (GCM) 10K type strain sequencing project: providing services to taxonomists for standard genome sequencing and annotation.</title>
        <authorList>
            <consortium name="The Broad Institute Genomics Platform"/>
            <consortium name="The Broad Institute Genome Sequencing Center for Infectious Disease"/>
            <person name="Wu L."/>
            <person name="Ma J."/>
        </authorList>
    </citation>
    <scope>NUCLEOTIDE SEQUENCE [LARGE SCALE GENOMIC DNA]</scope>
    <source>
        <strain evidence="13">CGMCC 1.15180</strain>
    </source>
</reference>
<keyword evidence="2" id="KW-0813">Transport</keyword>
<dbReference type="PANTHER" id="PTHR37468:SF1">
    <property type="entry name" value="SULFATE TRANSPORTER CYSZ"/>
    <property type="match status" value="1"/>
</dbReference>
<evidence type="ECO:0000313" key="12">
    <source>
        <dbReference type="EMBL" id="MFC6064518.1"/>
    </source>
</evidence>
<dbReference type="EMBL" id="JBHSPX010000005">
    <property type="protein sequence ID" value="MFC6064518.1"/>
    <property type="molecule type" value="Genomic_DNA"/>
</dbReference>